<reference evidence="2" key="2">
    <citation type="journal article" date="2022" name="Microbiol. Resour. Announc.">
        <title>Metagenome Sequencing to Explore Phylogenomics of Terrestrial Cyanobacteria.</title>
        <authorList>
            <person name="Ward R.D."/>
            <person name="Stajich J.E."/>
            <person name="Johansen J.R."/>
            <person name="Huntemann M."/>
            <person name="Clum A."/>
            <person name="Foster B."/>
            <person name="Foster B."/>
            <person name="Roux S."/>
            <person name="Palaniappan K."/>
            <person name="Varghese N."/>
            <person name="Mukherjee S."/>
            <person name="Reddy T.B.K."/>
            <person name="Daum C."/>
            <person name="Copeland A."/>
            <person name="Chen I.A."/>
            <person name="Ivanova N.N."/>
            <person name="Kyrpides N.C."/>
            <person name="Shapiro N."/>
            <person name="Eloe-Fadrosh E.A."/>
            <person name="Pietrasiak N."/>
        </authorList>
    </citation>
    <scope>NUCLEOTIDE SEQUENCE</scope>
    <source>
        <strain evidence="2">JT2-VF2</strain>
    </source>
</reference>
<gene>
    <name evidence="2" type="ORF">KME32_25370</name>
</gene>
<dbReference type="SMART" id="SM00530">
    <property type="entry name" value="HTH_XRE"/>
    <property type="match status" value="1"/>
</dbReference>
<proteinExistence type="predicted"/>
<name>A0A951UJI9_9NOST</name>
<feature type="domain" description="HTH cro/C1-type" evidence="1">
    <location>
        <begin position="17"/>
        <end position="60"/>
    </location>
</feature>
<comment type="caution">
    <text evidence="2">The sequence shown here is derived from an EMBL/GenBank/DDBJ whole genome shotgun (WGS) entry which is preliminary data.</text>
</comment>
<dbReference type="Gene3D" id="1.10.260.40">
    <property type="entry name" value="lambda repressor-like DNA-binding domains"/>
    <property type="match status" value="1"/>
</dbReference>
<sequence length="94" mass="10659">MVKKTVALGRPEVSHLIRKLRHLTGLSQEQFAEKLGVAFSTINRWENGHMQPSPLALKQIKTMLSELSRSPVVELQQQSQTLLDQYFLEAESSV</sequence>
<dbReference type="InterPro" id="IPR010982">
    <property type="entry name" value="Lambda_DNA-bd_dom_sf"/>
</dbReference>
<dbReference type="Pfam" id="PF01381">
    <property type="entry name" value="HTH_3"/>
    <property type="match status" value="1"/>
</dbReference>
<dbReference type="Proteomes" id="UP000715781">
    <property type="component" value="Unassembled WGS sequence"/>
</dbReference>
<evidence type="ECO:0000259" key="1">
    <source>
        <dbReference type="PROSITE" id="PS50943"/>
    </source>
</evidence>
<dbReference type="PROSITE" id="PS50943">
    <property type="entry name" value="HTH_CROC1"/>
    <property type="match status" value="1"/>
</dbReference>
<dbReference type="AlphaFoldDB" id="A0A951UJI9"/>
<reference evidence="2" key="1">
    <citation type="submission" date="2021-05" db="EMBL/GenBank/DDBJ databases">
        <authorList>
            <person name="Pietrasiak N."/>
            <person name="Ward R."/>
            <person name="Stajich J.E."/>
            <person name="Kurbessoian T."/>
        </authorList>
    </citation>
    <scope>NUCLEOTIDE SEQUENCE</scope>
    <source>
        <strain evidence="2">JT2-VF2</strain>
    </source>
</reference>
<dbReference type="EMBL" id="JAHHHN010000021">
    <property type="protein sequence ID" value="MBW4564410.1"/>
    <property type="molecule type" value="Genomic_DNA"/>
</dbReference>
<organism evidence="2 3">
    <name type="scientific">Mojavia pulchra JT2-VF2</name>
    <dbReference type="NCBI Taxonomy" id="287848"/>
    <lineage>
        <taxon>Bacteria</taxon>
        <taxon>Bacillati</taxon>
        <taxon>Cyanobacteriota</taxon>
        <taxon>Cyanophyceae</taxon>
        <taxon>Nostocales</taxon>
        <taxon>Nostocaceae</taxon>
    </lineage>
</organism>
<evidence type="ECO:0000313" key="2">
    <source>
        <dbReference type="EMBL" id="MBW4564410.1"/>
    </source>
</evidence>
<dbReference type="SUPFAM" id="SSF47413">
    <property type="entry name" value="lambda repressor-like DNA-binding domains"/>
    <property type="match status" value="1"/>
</dbReference>
<protein>
    <submittedName>
        <fullName evidence="2">Helix-turn-helix domain-containing protein</fullName>
    </submittedName>
</protein>
<accession>A0A951UJI9</accession>
<dbReference type="GO" id="GO:0003677">
    <property type="term" value="F:DNA binding"/>
    <property type="evidence" value="ECO:0007669"/>
    <property type="project" value="InterPro"/>
</dbReference>
<dbReference type="InterPro" id="IPR001387">
    <property type="entry name" value="Cro/C1-type_HTH"/>
</dbReference>
<dbReference type="CDD" id="cd00093">
    <property type="entry name" value="HTH_XRE"/>
    <property type="match status" value="1"/>
</dbReference>
<evidence type="ECO:0000313" key="3">
    <source>
        <dbReference type="Proteomes" id="UP000715781"/>
    </source>
</evidence>